<keyword evidence="1" id="KW-0732">Signal</keyword>
<sequence length="105" mass="11831">MHIYFFDFLSFFSLLDSLSFLDFLDFFSSLSSFTSSLSFSVTSFETCFLEVSSPRSFAAFLSKISLFFCAASSFLFASLRAIDAAIFSWTLFLSSVHTISTIHII</sequence>
<reference evidence="2" key="1">
    <citation type="journal article" date="2020" name="Stud. Mycol.">
        <title>101 Dothideomycetes genomes: a test case for predicting lifestyles and emergence of pathogens.</title>
        <authorList>
            <person name="Haridas S."/>
            <person name="Albert R."/>
            <person name="Binder M."/>
            <person name="Bloem J."/>
            <person name="Labutti K."/>
            <person name="Salamov A."/>
            <person name="Andreopoulos B."/>
            <person name="Baker S."/>
            <person name="Barry K."/>
            <person name="Bills G."/>
            <person name="Bluhm B."/>
            <person name="Cannon C."/>
            <person name="Castanera R."/>
            <person name="Culley D."/>
            <person name="Daum C."/>
            <person name="Ezra D."/>
            <person name="Gonzalez J."/>
            <person name="Henrissat B."/>
            <person name="Kuo A."/>
            <person name="Liang C."/>
            <person name="Lipzen A."/>
            <person name="Lutzoni F."/>
            <person name="Magnuson J."/>
            <person name="Mondo S."/>
            <person name="Nolan M."/>
            <person name="Ohm R."/>
            <person name="Pangilinan J."/>
            <person name="Park H.-J."/>
            <person name="Ramirez L."/>
            <person name="Alfaro M."/>
            <person name="Sun H."/>
            <person name="Tritt A."/>
            <person name="Yoshinaga Y."/>
            <person name="Zwiers L.-H."/>
            <person name="Turgeon B."/>
            <person name="Goodwin S."/>
            <person name="Spatafora J."/>
            <person name="Crous P."/>
            <person name="Grigoriev I."/>
        </authorList>
    </citation>
    <scope>NUCLEOTIDE SEQUENCE</scope>
    <source>
        <strain evidence="2">CBS 101060</strain>
    </source>
</reference>
<dbReference type="AlphaFoldDB" id="A0A9P4SEE1"/>
<comment type="caution">
    <text evidence="2">The sequence shown here is derived from an EMBL/GenBank/DDBJ whole genome shotgun (WGS) entry which is preliminary data.</text>
</comment>
<evidence type="ECO:0000256" key="1">
    <source>
        <dbReference type="SAM" id="SignalP"/>
    </source>
</evidence>
<organism evidence="2 3">
    <name type="scientific">Patellaria atrata CBS 101060</name>
    <dbReference type="NCBI Taxonomy" id="1346257"/>
    <lineage>
        <taxon>Eukaryota</taxon>
        <taxon>Fungi</taxon>
        <taxon>Dikarya</taxon>
        <taxon>Ascomycota</taxon>
        <taxon>Pezizomycotina</taxon>
        <taxon>Dothideomycetes</taxon>
        <taxon>Dothideomycetes incertae sedis</taxon>
        <taxon>Patellariales</taxon>
        <taxon>Patellariaceae</taxon>
        <taxon>Patellaria</taxon>
    </lineage>
</organism>
<feature type="signal peptide" evidence="1">
    <location>
        <begin position="1"/>
        <end position="17"/>
    </location>
</feature>
<keyword evidence="3" id="KW-1185">Reference proteome</keyword>
<proteinExistence type="predicted"/>
<name>A0A9P4SEE1_9PEZI</name>
<evidence type="ECO:0000313" key="3">
    <source>
        <dbReference type="Proteomes" id="UP000799429"/>
    </source>
</evidence>
<protein>
    <submittedName>
        <fullName evidence="2">Uncharacterized protein</fullName>
    </submittedName>
</protein>
<gene>
    <name evidence="2" type="ORF">M501DRAFT_533895</name>
</gene>
<evidence type="ECO:0000313" key="2">
    <source>
        <dbReference type="EMBL" id="KAF2841251.1"/>
    </source>
</evidence>
<accession>A0A9P4SEE1</accession>
<dbReference type="Proteomes" id="UP000799429">
    <property type="component" value="Unassembled WGS sequence"/>
</dbReference>
<feature type="chain" id="PRO_5040484695" evidence="1">
    <location>
        <begin position="18"/>
        <end position="105"/>
    </location>
</feature>
<dbReference type="EMBL" id="MU006091">
    <property type="protein sequence ID" value="KAF2841251.1"/>
    <property type="molecule type" value="Genomic_DNA"/>
</dbReference>